<dbReference type="InterPro" id="IPR007627">
    <property type="entry name" value="RNA_pol_sigma70_r2"/>
</dbReference>
<dbReference type="GO" id="GO:0016987">
    <property type="term" value="F:sigma factor activity"/>
    <property type="evidence" value="ECO:0007669"/>
    <property type="project" value="InterPro"/>
</dbReference>
<dbReference type="SUPFAM" id="SSF88946">
    <property type="entry name" value="Sigma2 domain of RNA polymerase sigma factors"/>
    <property type="match status" value="1"/>
</dbReference>
<accession>A0A1H4FWQ5</accession>
<feature type="domain" description="RNA polymerase sigma-70 region 2" evidence="2">
    <location>
        <begin position="2"/>
        <end position="65"/>
    </location>
</feature>
<dbReference type="Pfam" id="PF04542">
    <property type="entry name" value="Sigma70_r2"/>
    <property type="match status" value="1"/>
</dbReference>
<keyword evidence="5" id="KW-1185">Reference proteome</keyword>
<dbReference type="GO" id="GO:0003677">
    <property type="term" value="F:DNA binding"/>
    <property type="evidence" value="ECO:0007669"/>
    <property type="project" value="InterPro"/>
</dbReference>
<dbReference type="STRING" id="408074.SAMN05660909_04748"/>
<proteinExistence type="predicted"/>
<protein>
    <submittedName>
        <fullName evidence="4">RNA polymerase sigma-70 factor, ECF subfamily</fullName>
    </submittedName>
</protein>
<sequence length="282" mass="32354">MEAYQQLLFPYAYNILGSVEDAKDVVQEVVSKYYTTSREGVNDEKNYLIRSVINLAINTKNRNKRVSAATPEWLPEPVATDDNADKNINMKDILSYSLMVLMERLSTMERAVFILRESFDYDHKEIAAVLSISEEYSRKLLSRAKTRLFKPGPAVRTAAQQQQTSRLLADYIDAIRQGDVKRLESMLYSEVTMVADGGQLKVVRKITEGVTDVLEILQIIYTRYLSKAEVTFRWVNHQPAFVYTYKGRVVTCQIFDVSEDGNTILRINNVVDPNKLKQFVIE</sequence>
<dbReference type="Pfam" id="PF08281">
    <property type="entry name" value="Sigma70_r4_2"/>
    <property type="match status" value="1"/>
</dbReference>
<dbReference type="InterPro" id="IPR032710">
    <property type="entry name" value="NTF2-like_dom_sf"/>
</dbReference>
<dbReference type="InterPro" id="IPR013249">
    <property type="entry name" value="RNA_pol_sigma70_r4_t2"/>
</dbReference>
<dbReference type="InterPro" id="IPR036388">
    <property type="entry name" value="WH-like_DNA-bd_sf"/>
</dbReference>
<gene>
    <name evidence="4" type="ORF">SAMN05660909_04748</name>
</gene>
<dbReference type="SUPFAM" id="SSF88659">
    <property type="entry name" value="Sigma3 and sigma4 domains of RNA polymerase sigma factors"/>
    <property type="match status" value="1"/>
</dbReference>
<dbReference type="InterPro" id="IPR013324">
    <property type="entry name" value="RNA_pol_sigma_r3/r4-like"/>
</dbReference>
<evidence type="ECO:0000259" key="3">
    <source>
        <dbReference type="Pfam" id="PF08281"/>
    </source>
</evidence>
<dbReference type="GO" id="GO:0006352">
    <property type="term" value="P:DNA-templated transcription initiation"/>
    <property type="evidence" value="ECO:0007669"/>
    <property type="project" value="InterPro"/>
</dbReference>
<reference evidence="5" key="1">
    <citation type="submission" date="2016-10" db="EMBL/GenBank/DDBJ databases">
        <authorList>
            <person name="Varghese N."/>
            <person name="Submissions S."/>
        </authorList>
    </citation>
    <scope>NUCLEOTIDE SEQUENCE [LARGE SCALE GENOMIC DNA]</scope>
    <source>
        <strain evidence="5">DSM 23920</strain>
    </source>
</reference>
<comment type="subunit">
    <text evidence="1">Interacts transiently with the RNA polymerase catalytic core formed by RpoA, RpoB, RpoC and RpoZ (2 alpha, 1 beta, 1 beta' and 1 omega subunit) to form the RNA polymerase holoenzyme that can initiate transcription.</text>
</comment>
<dbReference type="AlphaFoldDB" id="A0A1H4FWQ5"/>
<dbReference type="SUPFAM" id="SSF54427">
    <property type="entry name" value="NTF2-like"/>
    <property type="match status" value="1"/>
</dbReference>
<dbReference type="Gene3D" id="1.10.1740.10">
    <property type="match status" value="1"/>
</dbReference>
<evidence type="ECO:0000313" key="4">
    <source>
        <dbReference type="EMBL" id="SEB01776.1"/>
    </source>
</evidence>
<dbReference type="RefSeq" id="WP_225889687.1">
    <property type="nucleotide sequence ID" value="NZ_BKAT01000049.1"/>
</dbReference>
<dbReference type="InterPro" id="IPR013325">
    <property type="entry name" value="RNA_pol_sigma_r2"/>
</dbReference>
<dbReference type="PANTHER" id="PTHR30173:SF36">
    <property type="entry name" value="ECF RNA POLYMERASE SIGMA FACTOR SIGJ"/>
    <property type="match status" value="1"/>
</dbReference>
<evidence type="ECO:0000313" key="5">
    <source>
        <dbReference type="Proteomes" id="UP000199656"/>
    </source>
</evidence>
<dbReference type="NCBIfam" id="TIGR02937">
    <property type="entry name" value="sigma70-ECF"/>
    <property type="match status" value="1"/>
</dbReference>
<dbReference type="Gene3D" id="1.10.10.10">
    <property type="entry name" value="Winged helix-like DNA-binding domain superfamily/Winged helix DNA-binding domain"/>
    <property type="match status" value="1"/>
</dbReference>
<dbReference type="InterPro" id="IPR052704">
    <property type="entry name" value="ECF_Sigma-70_Domain"/>
</dbReference>
<organism evidence="4 5">
    <name type="scientific">Chitinophaga terrae</name>
    <name type="common">ex Kim and Jung 2007</name>
    <dbReference type="NCBI Taxonomy" id="408074"/>
    <lineage>
        <taxon>Bacteria</taxon>
        <taxon>Pseudomonadati</taxon>
        <taxon>Bacteroidota</taxon>
        <taxon>Chitinophagia</taxon>
        <taxon>Chitinophagales</taxon>
        <taxon>Chitinophagaceae</taxon>
        <taxon>Chitinophaga</taxon>
    </lineage>
</organism>
<dbReference type="Proteomes" id="UP000199656">
    <property type="component" value="Unassembled WGS sequence"/>
</dbReference>
<dbReference type="PANTHER" id="PTHR30173">
    <property type="entry name" value="SIGMA 19 FACTOR"/>
    <property type="match status" value="1"/>
</dbReference>
<evidence type="ECO:0000256" key="1">
    <source>
        <dbReference type="ARBA" id="ARBA00011344"/>
    </source>
</evidence>
<dbReference type="EMBL" id="FNRL01000029">
    <property type="protein sequence ID" value="SEB01776.1"/>
    <property type="molecule type" value="Genomic_DNA"/>
</dbReference>
<dbReference type="InterPro" id="IPR014284">
    <property type="entry name" value="RNA_pol_sigma-70_dom"/>
</dbReference>
<evidence type="ECO:0000259" key="2">
    <source>
        <dbReference type="Pfam" id="PF04542"/>
    </source>
</evidence>
<feature type="domain" description="RNA polymerase sigma factor 70 region 4 type 2" evidence="3">
    <location>
        <begin position="98"/>
        <end position="148"/>
    </location>
</feature>
<name>A0A1H4FWQ5_9BACT</name>